<evidence type="ECO:0000313" key="1">
    <source>
        <dbReference type="EMBL" id="CAB4599037.1"/>
    </source>
</evidence>
<dbReference type="AlphaFoldDB" id="A0A6J6GD19"/>
<dbReference type="SUPFAM" id="SSF160104">
    <property type="entry name" value="Acetoacetate decarboxylase-like"/>
    <property type="match status" value="1"/>
</dbReference>
<protein>
    <submittedName>
        <fullName evidence="1">Unannotated protein</fullName>
    </submittedName>
</protein>
<dbReference type="Gene3D" id="2.40.400.10">
    <property type="entry name" value="Acetoacetate decarboxylase-like"/>
    <property type="match status" value="1"/>
</dbReference>
<dbReference type="InterPro" id="IPR023375">
    <property type="entry name" value="ADC_dom_sf"/>
</dbReference>
<sequence length="241" mass="27046">MSSQDCPQPVRRAVMKQGWYDLAYIHYRYKVEEVARILPPGLEVDVCDGSAWVGLIPFSMRGIGVPGLPAVPYLGSFPEVNVRTYVRRNGIPGVWFCSLDINRLLPTIVARTTYTLPYCFGKASNKRVGDELHTSVVRRWPRGRAETKIQLKILEPIAEPSPLEVFLSARWGLYTTTRGGSLRYAPISHDRWPLQRAKIISLEDSLVVAAGFESPSTEINGEPHVMFSRGVKVRVGLPRRA</sequence>
<dbReference type="EMBL" id="CAEZUN010000048">
    <property type="protein sequence ID" value="CAB4599037.1"/>
    <property type="molecule type" value="Genomic_DNA"/>
</dbReference>
<reference evidence="1" key="1">
    <citation type="submission" date="2020-05" db="EMBL/GenBank/DDBJ databases">
        <authorList>
            <person name="Chiriac C."/>
            <person name="Salcher M."/>
            <person name="Ghai R."/>
            <person name="Kavagutti S V."/>
        </authorList>
    </citation>
    <scope>NUCLEOTIDE SEQUENCE</scope>
</reference>
<proteinExistence type="predicted"/>
<accession>A0A6J6GD19</accession>
<dbReference type="Pfam" id="PF09844">
    <property type="entry name" value="DUF2071"/>
    <property type="match status" value="1"/>
</dbReference>
<name>A0A6J6GD19_9ZZZZ</name>
<organism evidence="1">
    <name type="scientific">freshwater metagenome</name>
    <dbReference type="NCBI Taxonomy" id="449393"/>
    <lineage>
        <taxon>unclassified sequences</taxon>
        <taxon>metagenomes</taxon>
        <taxon>ecological metagenomes</taxon>
    </lineage>
</organism>
<dbReference type="PANTHER" id="PTHR39186:SF1">
    <property type="entry name" value="DUF2071 DOMAIN-CONTAINING PROTEIN"/>
    <property type="match status" value="1"/>
</dbReference>
<gene>
    <name evidence="1" type="ORF">UFOPK1826_00525</name>
</gene>
<dbReference type="PANTHER" id="PTHR39186">
    <property type="entry name" value="DUF2071 FAMILY PROTEIN"/>
    <property type="match status" value="1"/>
</dbReference>
<dbReference type="InterPro" id="IPR018644">
    <property type="entry name" value="DUF2071"/>
</dbReference>